<feature type="region of interest" description="Disordered" evidence="1">
    <location>
        <begin position="47"/>
        <end position="76"/>
    </location>
</feature>
<reference evidence="3 4" key="1">
    <citation type="submission" date="2020-11" db="EMBL/GenBank/DDBJ databases">
        <title>Kefir isolates.</title>
        <authorList>
            <person name="Marcisauskas S."/>
            <person name="Kim Y."/>
            <person name="Blasche S."/>
        </authorList>
    </citation>
    <scope>NUCLEOTIDE SEQUENCE [LARGE SCALE GENOMIC DNA]</scope>
    <source>
        <strain evidence="3 4">KR</strain>
    </source>
</reference>
<comment type="caution">
    <text evidence="3">The sequence shown here is derived from an EMBL/GenBank/DDBJ whole genome shotgun (WGS) entry which is preliminary data.</text>
</comment>
<keyword evidence="2" id="KW-1133">Transmembrane helix</keyword>
<gene>
    <name evidence="3" type="ORF">C6P46_005486</name>
</gene>
<dbReference type="Proteomes" id="UP000777482">
    <property type="component" value="Unassembled WGS sequence"/>
</dbReference>
<evidence type="ECO:0000256" key="1">
    <source>
        <dbReference type="SAM" id="MobiDB-lite"/>
    </source>
</evidence>
<dbReference type="AlphaFoldDB" id="A0A9P6W6S5"/>
<protein>
    <submittedName>
        <fullName evidence="3">Uncharacterized protein</fullName>
    </submittedName>
</protein>
<accession>A0A9P6W6S5</accession>
<dbReference type="EMBL" id="PUHQ01000006">
    <property type="protein sequence ID" value="KAG0666135.1"/>
    <property type="molecule type" value="Genomic_DNA"/>
</dbReference>
<name>A0A9P6W6S5_RHOMI</name>
<proteinExistence type="predicted"/>
<feature type="compositionally biased region" description="Basic residues" evidence="1">
    <location>
        <begin position="52"/>
        <end position="67"/>
    </location>
</feature>
<evidence type="ECO:0000313" key="3">
    <source>
        <dbReference type="EMBL" id="KAG0666135.1"/>
    </source>
</evidence>
<feature type="transmembrane region" description="Helical" evidence="2">
    <location>
        <begin position="81"/>
        <end position="101"/>
    </location>
</feature>
<sequence length="108" mass="11648">MPKKVTAAGRGHPVSTRGVARGTIPDTGETITTIITITIRTMSEIMHGHGPGGHHPRHRHHHKRHHHGHDEAPGPDQQTTAVAVVVGVIVICCGAYAIYWIRENVTPG</sequence>
<keyword evidence="4" id="KW-1185">Reference proteome</keyword>
<keyword evidence="2" id="KW-0812">Transmembrane</keyword>
<evidence type="ECO:0000313" key="4">
    <source>
        <dbReference type="Proteomes" id="UP000777482"/>
    </source>
</evidence>
<evidence type="ECO:0000256" key="2">
    <source>
        <dbReference type="SAM" id="Phobius"/>
    </source>
</evidence>
<organism evidence="3 4">
    <name type="scientific">Rhodotorula mucilaginosa</name>
    <name type="common">Yeast</name>
    <name type="synonym">Rhodotorula rubra</name>
    <dbReference type="NCBI Taxonomy" id="5537"/>
    <lineage>
        <taxon>Eukaryota</taxon>
        <taxon>Fungi</taxon>
        <taxon>Dikarya</taxon>
        <taxon>Basidiomycota</taxon>
        <taxon>Pucciniomycotina</taxon>
        <taxon>Microbotryomycetes</taxon>
        <taxon>Sporidiobolales</taxon>
        <taxon>Sporidiobolaceae</taxon>
        <taxon>Rhodotorula</taxon>
    </lineage>
</organism>
<keyword evidence="2" id="KW-0472">Membrane</keyword>
<feature type="region of interest" description="Disordered" evidence="1">
    <location>
        <begin position="1"/>
        <end position="25"/>
    </location>
</feature>